<feature type="transmembrane region" description="Helical" evidence="1">
    <location>
        <begin position="245"/>
        <end position="265"/>
    </location>
</feature>
<evidence type="ECO:0000313" key="2">
    <source>
        <dbReference type="EMBL" id="VEV95917.1"/>
    </source>
</evidence>
<proteinExistence type="predicted"/>
<accession>A0A653DZL0</accession>
<name>A0A653DZL0_9PSED</name>
<feature type="transmembrane region" description="Helical" evidence="1">
    <location>
        <begin position="103"/>
        <end position="125"/>
    </location>
</feature>
<keyword evidence="1" id="KW-0472">Membrane</keyword>
<feature type="transmembrane region" description="Helical" evidence="1">
    <location>
        <begin position="167"/>
        <end position="187"/>
    </location>
</feature>
<dbReference type="Gene3D" id="1.20.1740.10">
    <property type="entry name" value="Amino acid/polyamine transporter I"/>
    <property type="match status" value="1"/>
</dbReference>
<dbReference type="EMBL" id="LR215729">
    <property type="protein sequence ID" value="VEV95917.1"/>
    <property type="molecule type" value="Genomic_DNA"/>
</dbReference>
<dbReference type="RefSeq" id="WP_150547658.1">
    <property type="nucleotide sequence ID" value="NZ_LR215729.2"/>
</dbReference>
<feature type="transmembrane region" description="Helical" evidence="1">
    <location>
        <begin position="6"/>
        <end position="22"/>
    </location>
</feature>
<sequence length="403" mass="43634">MQTTSVVLIVATLLLGVVLFNPRLTRLPMWRATVTPLASIIGSGFLVAGPILAHAVGIWAWLAMLALCGMAYWFGAAIRYNIVYLEPRLADQPGNFQLGLERLSDLALALAYFVSVAYYLNLFAAFGLRLGEILDPFWIRTVSTVVIALIGVLGAFGGLSGLERLEVWVVSLKLTLIGGLLVLLAYVNFEAWQSSELVWAVKRHDQGWESFSVLLGLVILVQGFETSRYLGSKYSAKVRVRSMHWAQWIATAIYLLFLLLITSQFSGGLPKQGSETAIIDTLKPIGVLVAPLLILTALSSQLSAAVADMNGAGGLLSEASKKHVSVRVGNVVTALVAIAITWFANIFEIITYASKVFVAYYALQSLQAAYTAWQNGHKGRAALFAVAVMIGVIVIIFAKPVEA</sequence>
<keyword evidence="1" id="KW-1133">Transmembrane helix</keyword>
<protein>
    <submittedName>
        <fullName evidence="2">Uncharacterized protein</fullName>
    </submittedName>
</protein>
<feature type="transmembrane region" description="Helical" evidence="1">
    <location>
        <begin position="34"/>
        <end position="52"/>
    </location>
</feature>
<feature type="transmembrane region" description="Helical" evidence="1">
    <location>
        <begin position="328"/>
        <end position="350"/>
    </location>
</feature>
<feature type="transmembrane region" description="Helical" evidence="1">
    <location>
        <begin position="137"/>
        <end position="160"/>
    </location>
</feature>
<feature type="transmembrane region" description="Helical" evidence="1">
    <location>
        <begin position="58"/>
        <end position="82"/>
    </location>
</feature>
<feature type="transmembrane region" description="Helical" evidence="1">
    <location>
        <begin position="207"/>
        <end position="224"/>
    </location>
</feature>
<feature type="transmembrane region" description="Helical" evidence="1">
    <location>
        <begin position="380"/>
        <end position="398"/>
    </location>
</feature>
<evidence type="ECO:0000256" key="1">
    <source>
        <dbReference type="SAM" id="Phobius"/>
    </source>
</evidence>
<dbReference type="AlphaFoldDB" id="A0A653DZL0"/>
<reference evidence="2" key="1">
    <citation type="submission" date="2019-02" db="EMBL/GenBank/DDBJ databases">
        <authorList>
            <consortium name="Genoscope - CEA"/>
            <person name="William W."/>
        </authorList>
    </citation>
    <scope>NUCLEOTIDE SEQUENCE [LARGE SCALE GENOMIC DNA]</scope>
    <source>
        <strain evidence="2">YSy11</strain>
    </source>
</reference>
<keyword evidence="1" id="KW-0812">Transmembrane</keyword>
<organism evidence="2">
    <name type="scientific">Pseudomonas marincola</name>
    <dbReference type="NCBI Taxonomy" id="437900"/>
    <lineage>
        <taxon>Bacteria</taxon>
        <taxon>Pseudomonadati</taxon>
        <taxon>Pseudomonadota</taxon>
        <taxon>Gammaproteobacteria</taxon>
        <taxon>Pseudomonadales</taxon>
        <taxon>Pseudomonadaceae</taxon>
        <taxon>Pseudomonas</taxon>
    </lineage>
</organism>
<gene>
    <name evidence="2" type="ORF">PMYSY11_0870</name>
</gene>
<feature type="transmembrane region" description="Helical" evidence="1">
    <location>
        <begin position="285"/>
        <end position="307"/>
    </location>
</feature>